<feature type="domain" description="DUF637" evidence="2">
    <location>
        <begin position="92"/>
        <end position="168"/>
    </location>
</feature>
<sequence>MQPPPFTLLPFYPGAGASTAAFAGSAAQAVFHATVNSAAISTVNNRGDLGAVLKDVTSSDALKGYAVSAISGGMTGGLDGGLTAGNVGLRLAVNSALDTLVNGGSFKDNLVQAGINLAANALTGAIYEQVGDSLVGSGLSTKVAVHAIVGGLIAEAAGGDFKTGALAAGANEALLELVGDKLFPGDAHEQVIAMTSQLVGMTVAAAAGGDDKAQEKAGWVAQQAAIYNHELHRKNAENFAQGIQDACAQRPDLCGSGYQEVSQQELVHALQVTAAHGVGIENVNPEALRLVNQFLVMFSGTSDTLFSPTDSEQARIDVIDTVELIGAGISLASAAKSALKSGGGLLDSLKGLFGCGEKATGEAVSIGGKTCVYSCVVDGVTRYVGAAAKTECNT</sequence>
<feature type="signal peptide" evidence="1">
    <location>
        <begin position="1"/>
        <end position="23"/>
    </location>
</feature>
<evidence type="ECO:0000259" key="2">
    <source>
        <dbReference type="Pfam" id="PF04830"/>
    </source>
</evidence>
<feature type="chain" id="PRO_5020183918" description="DUF637 domain-containing protein" evidence="1">
    <location>
        <begin position="24"/>
        <end position="394"/>
    </location>
</feature>
<dbReference type="OrthoDB" id="2664633at2"/>
<gene>
    <name evidence="3" type="ORF">DNK44_26260</name>
</gene>
<evidence type="ECO:0000256" key="1">
    <source>
        <dbReference type="SAM" id="SignalP"/>
    </source>
</evidence>
<keyword evidence="1" id="KW-0732">Signal</keyword>
<feature type="domain" description="DUF637" evidence="2">
    <location>
        <begin position="26"/>
        <end position="79"/>
    </location>
</feature>
<dbReference type="Proteomes" id="UP000293172">
    <property type="component" value="Unassembled WGS sequence"/>
</dbReference>
<name>A0A4Q9QPL3_9GAMM</name>
<evidence type="ECO:0000313" key="4">
    <source>
        <dbReference type="Proteomes" id="UP000293172"/>
    </source>
</evidence>
<accession>A0A4Q9QPL3</accession>
<reference evidence="3 4" key="1">
    <citation type="submission" date="2018-06" db="EMBL/GenBank/DDBJ databases">
        <title>Three novel Pseudomonas species isolated from symptomatic oak.</title>
        <authorList>
            <person name="Bueno-Gonzalez V."/>
            <person name="Brady C."/>
        </authorList>
    </citation>
    <scope>NUCLEOTIDE SEQUENCE [LARGE SCALE GENOMIC DNA]</scope>
    <source>
        <strain evidence="3 4">P6B</strain>
    </source>
</reference>
<proteinExistence type="predicted"/>
<dbReference type="InterPro" id="IPR006915">
    <property type="entry name" value="DUF637_hemagglutn_put"/>
</dbReference>
<comment type="caution">
    <text evidence="3">The sequence shown here is derived from an EMBL/GenBank/DDBJ whole genome shotgun (WGS) entry which is preliminary data.</text>
</comment>
<dbReference type="AlphaFoldDB" id="A0A4Q9QPL3"/>
<organism evidence="3 4">
    <name type="scientific">Phytopseudomonas dryadis</name>
    <dbReference type="NCBI Taxonomy" id="2487520"/>
    <lineage>
        <taxon>Bacteria</taxon>
        <taxon>Pseudomonadati</taxon>
        <taxon>Pseudomonadota</taxon>
        <taxon>Gammaproteobacteria</taxon>
        <taxon>Pseudomonadales</taxon>
        <taxon>Pseudomonadaceae</taxon>
        <taxon>Phytopseudomonas</taxon>
    </lineage>
</organism>
<evidence type="ECO:0000313" key="3">
    <source>
        <dbReference type="EMBL" id="TBU81255.1"/>
    </source>
</evidence>
<dbReference type="EMBL" id="QJUL01000094">
    <property type="protein sequence ID" value="TBU81255.1"/>
    <property type="molecule type" value="Genomic_DNA"/>
</dbReference>
<protein>
    <recommendedName>
        <fullName evidence="2">DUF637 domain-containing protein</fullName>
    </recommendedName>
</protein>
<dbReference type="Pfam" id="PF04830">
    <property type="entry name" value="DUF637"/>
    <property type="match status" value="2"/>
</dbReference>